<dbReference type="Gene3D" id="3.30.70.20">
    <property type="match status" value="1"/>
</dbReference>
<dbReference type="EMBL" id="WODC01000008">
    <property type="protein sequence ID" value="MUM78420.1"/>
    <property type="molecule type" value="Genomic_DNA"/>
</dbReference>
<sequence>MAYMRKMISIDEELCNGCGNCVPSCAEGALAIVDGKARLVKEQYCDGLGACLGDCPTGALKVIEREAEDFDPEAVAEHLKAQGREVPDHMPSPESLRLVPGPAHVSPVRPMGGCPGAAMRTMTPCERANIPSFRASGRAQGGGSALAHWPVQLRLVPPSAPFLRGADLLLTADCVPVALPAYHADFLPGRVVLMGCPKFDNQQEYVDKLAAIIAENDLKSITVMEMEVPCCSSMSAILAHAIKGVRGPANIRRVIVSLDGRILRTEPFNA</sequence>
<comment type="caution">
    <text evidence="2">The sequence shown here is derived from an EMBL/GenBank/DDBJ whole genome shotgun (WGS) entry which is preliminary data.</text>
</comment>
<gene>
    <name evidence="2" type="ORF">GKC30_12315</name>
</gene>
<proteinExistence type="predicted"/>
<dbReference type="AlphaFoldDB" id="A0A7K1KR25"/>
<dbReference type="PROSITE" id="PS51379">
    <property type="entry name" value="4FE4S_FER_2"/>
    <property type="match status" value="2"/>
</dbReference>
<feature type="domain" description="4Fe-4S ferredoxin-type" evidence="1">
    <location>
        <begin position="36"/>
        <end position="65"/>
    </location>
</feature>
<accession>A0A7K1KR25</accession>
<dbReference type="Pfam" id="PF13237">
    <property type="entry name" value="Fer4_10"/>
    <property type="match status" value="1"/>
</dbReference>
<dbReference type="InterPro" id="IPR017896">
    <property type="entry name" value="4Fe4S_Fe-S-bd"/>
</dbReference>
<name>A0A7K1KR25_9BACT</name>
<feature type="domain" description="4Fe-4S ferredoxin-type" evidence="1">
    <location>
        <begin position="6"/>
        <end position="35"/>
    </location>
</feature>
<dbReference type="InterPro" id="IPR052911">
    <property type="entry name" value="Corrinoid_activation_enz"/>
</dbReference>
<evidence type="ECO:0000313" key="3">
    <source>
        <dbReference type="Proteomes" id="UP000461162"/>
    </source>
</evidence>
<organism evidence="2 3">
    <name type="scientific">Pseudodesulfovibrio alkaliphilus</name>
    <dbReference type="NCBI Taxonomy" id="2661613"/>
    <lineage>
        <taxon>Bacteria</taxon>
        <taxon>Pseudomonadati</taxon>
        <taxon>Thermodesulfobacteriota</taxon>
        <taxon>Desulfovibrionia</taxon>
        <taxon>Desulfovibrionales</taxon>
        <taxon>Desulfovibrionaceae</taxon>
    </lineage>
</organism>
<dbReference type="Proteomes" id="UP000461162">
    <property type="component" value="Unassembled WGS sequence"/>
</dbReference>
<dbReference type="PANTHER" id="PTHR42895">
    <property type="entry name" value="IRON-SULFUR CLUSTER-BINDING PROTEIN-RELATED"/>
    <property type="match status" value="1"/>
</dbReference>
<dbReference type="RefSeq" id="WP_155935106.1">
    <property type="nucleotide sequence ID" value="NZ_WODC01000008.1"/>
</dbReference>
<evidence type="ECO:0000313" key="2">
    <source>
        <dbReference type="EMBL" id="MUM78420.1"/>
    </source>
</evidence>
<reference evidence="2 3" key="1">
    <citation type="submission" date="2019-11" db="EMBL/GenBank/DDBJ databases">
        <title>Pseudodesulfovibrio alkaliphilus, sp. nov., an alkaliphilic sulfate-reducing bacteria from mud volcano of Taman peninsula, Russia.</title>
        <authorList>
            <person name="Frolova A."/>
            <person name="Merkel A.Y."/>
            <person name="Slobodkin A.I."/>
        </authorList>
    </citation>
    <scope>NUCLEOTIDE SEQUENCE [LARGE SCALE GENOMIC DNA]</scope>
    <source>
        <strain evidence="2 3">F-1</strain>
    </source>
</reference>
<protein>
    <submittedName>
        <fullName evidence="2">4Fe-4S ferredoxin</fullName>
    </submittedName>
</protein>
<dbReference type="PANTHER" id="PTHR42895:SF1">
    <property type="entry name" value="IRON-SULFUR CLUSTER PROTEIN"/>
    <property type="match status" value="1"/>
</dbReference>
<keyword evidence="3" id="KW-1185">Reference proteome</keyword>
<evidence type="ECO:0000259" key="1">
    <source>
        <dbReference type="PROSITE" id="PS51379"/>
    </source>
</evidence>
<dbReference type="SUPFAM" id="SSF54862">
    <property type="entry name" value="4Fe-4S ferredoxins"/>
    <property type="match status" value="1"/>
</dbReference>